<proteinExistence type="predicted"/>
<accession>A0ACD5UTL3</accession>
<keyword evidence="2" id="KW-1185">Reference proteome</keyword>
<protein>
    <submittedName>
        <fullName evidence="1">Uncharacterized protein</fullName>
    </submittedName>
</protein>
<evidence type="ECO:0000313" key="1">
    <source>
        <dbReference type="EnsemblPlants" id="AVESA.00010b.r2.2CG0317720.1.CDS"/>
    </source>
</evidence>
<evidence type="ECO:0000313" key="2">
    <source>
        <dbReference type="Proteomes" id="UP001732700"/>
    </source>
</evidence>
<sequence length="514" mass="57330">MELTGATLLSIALVSLAILVSLLRRKSASSTKKKWPPGPRSFPLIGSLHHLLTSEPQVALRDLARKYGPVMYLRLGQVDTVVISSPAAAQEVLRDNTLNFSSRPSILVSEIICYGSSDITFAPYGAYWRTLRKLCTVELLSARKVRQFAPIRDSETLSLVRNIRAASGGGKPVNLASLLLSCANSITAKAAFGEVCGAELQEQFLSAMEVGVRLGGGFCVGDLFPSLGFVDVVTGLKRRVSQAHRQLDAVFDTIIAQREARQEMKKKKNMAATTEDDDLLSVILRIKDEGEIEFPIGTTNIKAIIQDLFIGGTETTSTSVEWIMSELMRNPEVMAKVQAEVRRTWDYKIPQDHEGLIEEMQYMRMVVKEGLRLHPPLPLLIPHVCRETCDIGGFEVVEGSRVMVNAWAIARNPEYWDDAEEFRPERFVDSKVDYKGTHFEYLPFGSGRRMCPGSNFGLATLELILARLLYYFDWSLLARIRPEELDMKMIVGATAKRRNPLNLVATPYSVPMET</sequence>
<dbReference type="Proteomes" id="UP001732700">
    <property type="component" value="Chromosome 2C"/>
</dbReference>
<reference evidence="1" key="1">
    <citation type="submission" date="2021-05" db="EMBL/GenBank/DDBJ databases">
        <authorList>
            <person name="Scholz U."/>
            <person name="Mascher M."/>
            <person name="Fiebig A."/>
        </authorList>
    </citation>
    <scope>NUCLEOTIDE SEQUENCE [LARGE SCALE GENOMIC DNA]</scope>
</reference>
<organism evidence="1 2">
    <name type="scientific">Avena sativa</name>
    <name type="common">Oat</name>
    <dbReference type="NCBI Taxonomy" id="4498"/>
    <lineage>
        <taxon>Eukaryota</taxon>
        <taxon>Viridiplantae</taxon>
        <taxon>Streptophyta</taxon>
        <taxon>Embryophyta</taxon>
        <taxon>Tracheophyta</taxon>
        <taxon>Spermatophyta</taxon>
        <taxon>Magnoliopsida</taxon>
        <taxon>Liliopsida</taxon>
        <taxon>Poales</taxon>
        <taxon>Poaceae</taxon>
        <taxon>BOP clade</taxon>
        <taxon>Pooideae</taxon>
        <taxon>Poodae</taxon>
        <taxon>Poeae</taxon>
        <taxon>Poeae Chloroplast Group 1 (Aveneae type)</taxon>
        <taxon>Aveninae</taxon>
        <taxon>Avena</taxon>
    </lineage>
</organism>
<name>A0ACD5UTL3_AVESA</name>
<dbReference type="EnsemblPlants" id="AVESA.00010b.r2.2CG0317720.1">
    <property type="protein sequence ID" value="AVESA.00010b.r2.2CG0317720.1.CDS"/>
    <property type="gene ID" value="AVESA.00010b.r2.2CG0317720"/>
</dbReference>
<reference evidence="1" key="2">
    <citation type="submission" date="2025-09" db="UniProtKB">
        <authorList>
            <consortium name="EnsemblPlants"/>
        </authorList>
    </citation>
    <scope>IDENTIFICATION</scope>
</reference>